<dbReference type="OrthoDB" id="6507093at2759"/>
<dbReference type="GO" id="GO:0020037">
    <property type="term" value="F:heme binding"/>
    <property type="evidence" value="ECO:0007669"/>
    <property type="project" value="InterPro"/>
</dbReference>
<dbReference type="GO" id="GO:0005737">
    <property type="term" value="C:cytoplasm"/>
    <property type="evidence" value="ECO:0007669"/>
    <property type="project" value="TreeGrafter"/>
</dbReference>
<dbReference type="Pfam" id="PF00067">
    <property type="entry name" value="p450"/>
    <property type="match status" value="1"/>
</dbReference>
<comment type="caution">
    <text evidence="5">The sequence shown here is derived from an EMBL/GenBank/DDBJ whole genome shotgun (WGS) entry which is preliminary data.</text>
</comment>
<evidence type="ECO:0000256" key="3">
    <source>
        <dbReference type="ARBA" id="ARBA00023004"/>
    </source>
</evidence>
<proteinExistence type="inferred from homology"/>
<dbReference type="STRING" id="299467.A0A443SAX8"/>
<gene>
    <name evidence="5" type="ORF">B4U80_13180</name>
</gene>
<keyword evidence="4" id="KW-0503">Monooxygenase</keyword>
<dbReference type="GO" id="GO:0005506">
    <property type="term" value="F:iron ion binding"/>
    <property type="evidence" value="ECO:0007669"/>
    <property type="project" value="InterPro"/>
</dbReference>
<dbReference type="EMBL" id="NCKV01004508">
    <property type="protein sequence ID" value="RWS24709.1"/>
    <property type="molecule type" value="Genomic_DNA"/>
</dbReference>
<sequence length="265" mass="30601">MKEVSENNMATLEGDLLNLHQKLFNIFATESGMGKSEFENVIHDLLDEFVKVAKERNAEVTNYYDHCTLFVTNVMSALIMNKHFDRDHPFCKKMNEFISIFLDVSDNFSFMSGPLVKVYANLKYNFLKDLKKCKQEYFDEIQKIIEERLQTFDDSNCRCMLDFYLKEQKGINGKHFDMETIKGTIVQLFFGGTLTTAFDLYSTLQQMALNASIQKKVYKEIENVIGDGVVKYSDITRMPYTHATISESQRFSNAVPITGIHVTTE</sequence>
<dbReference type="InterPro" id="IPR002401">
    <property type="entry name" value="Cyt_P450_E_grp-I"/>
</dbReference>
<dbReference type="GO" id="GO:0006805">
    <property type="term" value="P:xenobiotic metabolic process"/>
    <property type="evidence" value="ECO:0007669"/>
    <property type="project" value="TreeGrafter"/>
</dbReference>
<dbReference type="PANTHER" id="PTHR24300:SF397">
    <property type="entry name" value="CYTOCHROME P450 2U1"/>
    <property type="match status" value="1"/>
</dbReference>
<evidence type="ECO:0000313" key="5">
    <source>
        <dbReference type="EMBL" id="RWS24709.1"/>
    </source>
</evidence>
<dbReference type="SUPFAM" id="SSF48264">
    <property type="entry name" value="Cytochrome P450"/>
    <property type="match status" value="1"/>
</dbReference>
<dbReference type="Gene3D" id="1.10.630.10">
    <property type="entry name" value="Cytochrome P450"/>
    <property type="match status" value="1"/>
</dbReference>
<accession>A0A443SAX8</accession>
<reference evidence="5 6" key="1">
    <citation type="journal article" date="2018" name="Gigascience">
        <title>Genomes of trombidid mites reveal novel predicted allergens and laterally-transferred genes associated with secondary metabolism.</title>
        <authorList>
            <person name="Dong X."/>
            <person name="Chaisiri K."/>
            <person name="Xia D."/>
            <person name="Armstrong S.D."/>
            <person name="Fang Y."/>
            <person name="Donnelly M.J."/>
            <person name="Kadowaki T."/>
            <person name="McGarry J.W."/>
            <person name="Darby A.C."/>
            <person name="Makepeace B.L."/>
        </authorList>
    </citation>
    <scope>NUCLEOTIDE SEQUENCE [LARGE SCALE GENOMIC DNA]</scope>
    <source>
        <strain evidence="5">UoL-UT</strain>
    </source>
</reference>
<keyword evidence="4" id="KW-0560">Oxidoreductase</keyword>
<keyword evidence="3" id="KW-0408">Iron</keyword>
<dbReference type="PANTHER" id="PTHR24300">
    <property type="entry name" value="CYTOCHROME P450 508A4-RELATED"/>
    <property type="match status" value="1"/>
</dbReference>
<dbReference type="GO" id="GO:0008395">
    <property type="term" value="F:steroid hydroxylase activity"/>
    <property type="evidence" value="ECO:0007669"/>
    <property type="project" value="TreeGrafter"/>
</dbReference>
<dbReference type="InterPro" id="IPR036396">
    <property type="entry name" value="Cyt_P450_sf"/>
</dbReference>
<organism evidence="5 6">
    <name type="scientific">Leptotrombidium deliense</name>
    <dbReference type="NCBI Taxonomy" id="299467"/>
    <lineage>
        <taxon>Eukaryota</taxon>
        <taxon>Metazoa</taxon>
        <taxon>Ecdysozoa</taxon>
        <taxon>Arthropoda</taxon>
        <taxon>Chelicerata</taxon>
        <taxon>Arachnida</taxon>
        <taxon>Acari</taxon>
        <taxon>Acariformes</taxon>
        <taxon>Trombidiformes</taxon>
        <taxon>Prostigmata</taxon>
        <taxon>Anystina</taxon>
        <taxon>Parasitengona</taxon>
        <taxon>Trombiculoidea</taxon>
        <taxon>Trombiculidae</taxon>
        <taxon>Leptotrombidium</taxon>
    </lineage>
</organism>
<dbReference type="InterPro" id="IPR001128">
    <property type="entry name" value="Cyt_P450"/>
</dbReference>
<dbReference type="Proteomes" id="UP000288716">
    <property type="component" value="Unassembled WGS sequence"/>
</dbReference>
<dbReference type="PRINTS" id="PR00463">
    <property type="entry name" value="EP450I"/>
</dbReference>
<dbReference type="InterPro" id="IPR050182">
    <property type="entry name" value="Cytochrome_P450_fam2"/>
</dbReference>
<dbReference type="VEuPathDB" id="VectorBase:LDEU007330"/>
<evidence type="ECO:0000256" key="2">
    <source>
        <dbReference type="ARBA" id="ARBA00022723"/>
    </source>
</evidence>
<comment type="similarity">
    <text evidence="1">Belongs to the cytochrome P450 family.</text>
</comment>
<dbReference type="GO" id="GO:0006082">
    <property type="term" value="P:organic acid metabolic process"/>
    <property type="evidence" value="ECO:0007669"/>
    <property type="project" value="TreeGrafter"/>
</dbReference>
<dbReference type="AlphaFoldDB" id="A0A443SAX8"/>
<name>A0A443SAX8_9ACAR</name>
<evidence type="ECO:0000256" key="4">
    <source>
        <dbReference type="ARBA" id="ARBA00023033"/>
    </source>
</evidence>
<keyword evidence="2" id="KW-0479">Metal-binding</keyword>
<protein>
    <submittedName>
        <fullName evidence="5">Cytochrome P450 2U1-like protein</fullName>
    </submittedName>
</protein>
<dbReference type="GO" id="GO:0016712">
    <property type="term" value="F:oxidoreductase activity, acting on paired donors, with incorporation or reduction of molecular oxygen, reduced flavin or flavoprotein as one donor, and incorporation of one atom of oxygen"/>
    <property type="evidence" value="ECO:0007669"/>
    <property type="project" value="TreeGrafter"/>
</dbReference>
<evidence type="ECO:0000313" key="6">
    <source>
        <dbReference type="Proteomes" id="UP000288716"/>
    </source>
</evidence>
<keyword evidence="6" id="KW-1185">Reference proteome</keyword>
<evidence type="ECO:0000256" key="1">
    <source>
        <dbReference type="ARBA" id="ARBA00010617"/>
    </source>
</evidence>